<keyword evidence="5 9" id="KW-0255">Endonuclease</keyword>
<dbReference type="GO" id="GO:0051607">
    <property type="term" value="P:defense response to virus"/>
    <property type="evidence" value="ECO:0007669"/>
    <property type="project" value="UniProtKB-UniRule"/>
</dbReference>
<evidence type="ECO:0000256" key="4">
    <source>
        <dbReference type="ARBA" id="ARBA00022723"/>
    </source>
</evidence>
<evidence type="ECO:0000256" key="9">
    <source>
        <dbReference type="HAMAP-Rule" id="MF_01471"/>
    </source>
</evidence>
<dbReference type="InterPro" id="IPR021127">
    <property type="entry name" value="CRISPR_associated_Cas2"/>
</dbReference>
<dbReference type="GO" id="GO:0016787">
    <property type="term" value="F:hydrolase activity"/>
    <property type="evidence" value="ECO:0007669"/>
    <property type="project" value="UniProtKB-KW"/>
</dbReference>
<comment type="caution">
    <text evidence="10">The sequence shown here is derived from an EMBL/GenBank/DDBJ whole genome shotgun (WGS) entry which is preliminary data.</text>
</comment>
<dbReference type="NCBIfam" id="TIGR01573">
    <property type="entry name" value="cas2"/>
    <property type="match status" value="1"/>
</dbReference>
<accession>A0A4R0QQ74</accession>
<evidence type="ECO:0000256" key="5">
    <source>
        <dbReference type="ARBA" id="ARBA00022759"/>
    </source>
</evidence>
<comment type="similarity">
    <text evidence="2 9">Belongs to the CRISPR-associated endoribonuclease Cas2 protein family.</text>
</comment>
<feature type="binding site" evidence="9">
    <location>
        <position position="13"/>
    </location>
    <ligand>
        <name>Mg(2+)</name>
        <dbReference type="ChEBI" id="CHEBI:18420"/>
        <note>catalytic</note>
    </ligand>
</feature>
<keyword evidence="7 9" id="KW-0460">Magnesium</keyword>
<keyword evidence="4 9" id="KW-0479">Metal-binding</keyword>
<dbReference type="InterPro" id="IPR019199">
    <property type="entry name" value="Virulence_VapD/CRISPR_Cas2"/>
</dbReference>
<dbReference type="Proteomes" id="UP000291289">
    <property type="component" value="Unassembled WGS sequence"/>
</dbReference>
<gene>
    <name evidence="9 10" type="primary">cas2</name>
    <name evidence="10" type="ORF">EJ419_03535</name>
</gene>
<evidence type="ECO:0000256" key="2">
    <source>
        <dbReference type="ARBA" id="ARBA00009959"/>
    </source>
</evidence>
<reference evidence="10 11" key="1">
    <citation type="submission" date="2018-12" db="EMBL/GenBank/DDBJ databases">
        <title>Alloscrdovia theropitheci sp. nov: a novel taxon from the feces of the bleeding-herat monkey (Theropithecus geleda).</title>
        <authorList>
            <person name="Modesto M."/>
        </authorList>
    </citation>
    <scope>NUCLEOTIDE SEQUENCE [LARGE SCALE GENOMIC DNA]</scope>
    <source>
        <strain evidence="10 11">GLDI4/2</strain>
    </source>
</reference>
<dbReference type="EMBL" id="RXLP01000017">
    <property type="protein sequence ID" value="TCD54452.1"/>
    <property type="molecule type" value="Genomic_DNA"/>
</dbReference>
<keyword evidence="11" id="KW-1185">Reference proteome</keyword>
<keyword evidence="6 9" id="KW-0378">Hydrolase</keyword>
<keyword evidence="3 9" id="KW-0540">Nuclease</keyword>
<name>A0A4R0QQ74_9BIFI</name>
<dbReference type="OrthoDB" id="9791737at2"/>
<evidence type="ECO:0000313" key="11">
    <source>
        <dbReference type="Proteomes" id="UP000291289"/>
    </source>
</evidence>
<evidence type="ECO:0000256" key="1">
    <source>
        <dbReference type="ARBA" id="ARBA00001946"/>
    </source>
</evidence>
<sequence>MRYRIMRVMIFFDLPTLTDSDRKNYRLFRKSLVEEGFLMIQESVYVRIATTHESAEFIENRIKSIVPPKGVVQSLIVTEKQYASIRFLVGESIDDFRNLDVGTVVI</sequence>
<dbReference type="HAMAP" id="MF_01471">
    <property type="entry name" value="Cas2"/>
    <property type="match status" value="1"/>
</dbReference>
<comment type="cofactor">
    <cofactor evidence="1 9">
        <name>Mg(2+)</name>
        <dbReference type="ChEBI" id="CHEBI:18420"/>
    </cofactor>
</comment>
<evidence type="ECO:0000256" key="6">
    <source>
        <dbReference type="ARBA" id="ARBA00022801"/>
    </source>
</evidence>
<protein>
    <recommendedName>
        <fullName evidence="9">CRISPR-associated endoribonuclease Cas2</fullName>
        <ecNumber evidence="9">3.1.-.-</ecNumber>
    </recommendedName>
</protein>
<comment type="function">
    <text evidence="9">CRISPR (clustered regularly interspaced short palindromic repeat), is an adaptive immune system that provides protection against mobile genetic elements (viruses, transposable elements and conjugative plasmids). CRISPR clusters contain sequences complementary to antecedent mobile elements and target invading nucleic acids. CRISPR clusters are transcribed and processed into CRISPR RNA (crRNA). Functions as a ssRNA-specific endoribonuclease. Involved in the integration of spacer DNA into the CRISPR cassette.</text>
</comment>
<dbReference type="GO" id="GO:0043571">
    <property type="term" value="P:maintenance of CRISPR repeat elements"/>
    <property type="evidence" value="ECO:0007669"/>
    <property type="project" value="UniProtKB-UniRule"/>
</dbReference>
<evidence type="ECO:0000256" key="8">
    <source>
        <dbReference type="ARBA" id="ARBA00023118"/>
    </source>
</evidence>
<dbReference type="Pfam" id="PF09827">
    <property type="entry name" value="CRISPR_Cas2"/>
    <property type="match status" value="1"/>
</dbReference>
<organism evidence="10 11">
    <name type="scientific">Alloscardovia theropitheci</name>
    <dbReference type="NCBI Taxonomy" id="2496842"/>
    <lineage>
        <taxon>Bacteria</taxon>
        <taxon>Bacillati</taxon>
        <taxon>Actinomycetota</taxon>
        <taxon>Actinomycetes</taxon>
        <taxon>Bifidobacteriales</taxon>
        <taxon>Bifidobacteriaceae</taxon>
        <taxon>Alloscardovia</taxon>
    </lineage>
</organism>
<evidence type="ECO:0000256" key="3">
    <source>
        <dbReference type="ARBA" id="ARBA00022722"/>
    </source>
</evidence>
<dbReference type="GO" id="GO:0046872">
    <property type="term" value="F:metal ion binding"/>
    <property type="evidence" value="ECO:0007669"/>
    <property type="project" value="UniProtKB-UniRule"/>
</dbReference>
<comment type="subunit">
    <text evidence="9">Homodimer, forms a heterotetramer with a Cas1 homodimer.</text>
</comment>
<dbReference type="EC" id="3.1.-.-" evidence="9"/>
<dbReference type="AlphaFoldDB" id="A0A4R0QQ74"/>
<keyword evidence="8 9" id="KW-0051">Antiviral defense</keyword>
<proteinExistence type="inferred from homology"/>
<dbReference type="GO" id="GO:0004521">
    <property type="term" value="F:RNA endonuclease activity"/>
    <property type="evidence" value="ECO:0007669"/>
    <property type="project" value="InterPro"/>
</dbReference>
<evidence type="ECO:0000256" key="7">
    <source>
        <dbReference type="ARBA" id="ARBA00022842"/>
    </source>
</evidence>
<evidence type="ECO:0000313" key="10">
    <source>
        <dbReference type="EMBL" id="TCD54452.1"/>
    </source>
</evidence>
<dbReference type="SUPFAM" id="SSF143430">
    <property type="entry name" value="TTP0101/SSO1404-like"/>
    <property type="match status" value="1"/>
</dbReference>